<proteinExistence type="inferred from homology"/>
<dbReference type="EMBL" id="JANPWB010000015">
    <property type="protein sequence ID" value="KAJ1089315.1"/>
    <property type="molecule type" value="Genomic_DNA"/>
</dbReference>
<dbReference type="PANTHER" id="PTHR14647:SF62">
    <property type="entry name" value="GALACTOSE-3-O-SULFOTRANSFERASE 2"/>
    <property type="match status" value="1"/>
</dbReference>
<evidence type="ECO:0000256" key="1">
    <source>
        <dbReference type="ARBA" id="ARBA00004323"/>
    </source>
</evidence>
<evidence type="ECO:0000256" key="3">
    <source>
        <dbReference type="ARBA" id="ARBA00022679"/>
    </source>
</evidence>
<evidence type="ECO:0000313" key="11">
    <source>
        <dbReference type="Proteomes" id="UP001066276"/>
    </source>
</evidence>
<dbReference type="InterPro" id="IPR009729">
    <property type="entry name" value="Gal-3-0_sulfotransfrase"/>
</dbReference>
<evidence type="ECO:0000256" key="5">
    <source>
        <dbReference type="ARBA" id="ARBA00022968"/>
    </source>
</evidence>
<evidence type="ECO:0000256" key="8">
    <source>
        <dbReference type="ARBA" id="ARBA00023136"/>
    </source>
</evidence>
<dbReference type="Pfam" id="PF06990">
    <property type="entry name" value="Gal-3-0_sulfotr"/>
    <property type="match status" value="1"/>
</dbReference>
<keyword evidence="9" id="KW-0325">Glycoprotein</keyword>
<dbReference type="InterPro" id="IPR027417">
    <property type="entry name" value="P-loop_NTPase"/>
</dbReference>
<sequence>MQAYLRRKRRRINVEALAEFQGQGDTTLGWPCCLQCPLPYTSIIWCSSLKQVEKVMPYNTFYFAILRNPVQLMESSFAYYKAISAFSRTKTLEEFLADPSLFYTPRDHDSHYAKNLMTFDFGFNNNGNSSTIYSQMNILAIDAIFNLILIAEYFDESMILLKEALCWKINDVLSFPLNSRDDSTRLTLSENTAEQVKSWNKLDWELYNYFNRTFWEKIDRFVGRDRMKQEVAQLRQRREQLAKTCLEEGSKVDPKSIKDESLVPLQYGRARIQGYNVKAGLNKEKRQLCESLIRPELQYSSLLYKKQFPEKAKALEKIKLAHQKRANKISNNTSMRPNERFPGVVHRLSQNNSKRLRL</sequence>
<dbReference type="GO" id="GO:0001733">
    <property type="term" value="F:galactosylceramide sulfotransferase activity"/>
    <property type="evidence" value="ECO:0007669"/>
    <property type="project" value="InterPro"/>
</dbReference>
<reference evidence="10" key="1">
    <citation type="journal article" date="2022" name="bioRxiv">
        <title>Sequencing and chromosome-scale assembly of the giantPleurodeles waltlgenome.</title>
        <authorList>
            <person name="Brown T."/>
            <person name="Elewa A."/>
            <person name="Iarovenko S."/>
            <person name="Subramanian E."/>
            <person name="Araus A.J."/>
            <person name="Petzold A."/>
            <person name="Susuki M."/>
            <person name="Suzuki K.-i.T."/>
            <person name="Hayashi T."/>
            <person name="Toyoda A."/>
            <person name="Oliveira C."/>
            <person name="Osipova E."/>
            <person name="Leigh N.D."/>
            <person name="Simon A."/>
            <person name="Yun M.H."/>
        </authorList>
    </citation>
    <scope>NUCLEOTIDE SEQUENCE</scope>
    <source>
        <strain evidence="10">20211129_DDA</strain>
        <tissue evidence="10">Liver</tissue>
    </source>
</reference>
<evidence type="ECO:0000256" key="6">
    <source>
        <dbReference type="ARBA" id="ARBA00022989"/>
    </source>
</evidence>
<evidence type="ECO:0008006" key="12">
    <source>
        <dbReference type="Google" id="ProtNLM"/>
    </source>
</evidence>
<comment type="similarity">
    <text evidence="2">Belongs to the galactose-3-O-sulfotransferase family.</text>
</comment>
<comment type="subcellular location">
    <subcellularLocation>
        <location evidence="1">Golgi apparatus membrane</location>
        <topology evidence="1">Single-pass type II membrane protein</topology>
    </subcellularLocation>
</comment>
<comment type="caution">
    <text evidence="10">The sequence shown here is derived from an EMBL/GenBank/DDBJ whole genome shotgun (WGS) entry which is preliminary data.</text>
</comment>
<evidence type="ECO:0000256" key="2">
    <source>
        <dbReference type="ARBA" id="ARBA00008124"/>
    </source>
</evidence>
<keyword evidence="5" id="KW-0735">Signal-anchor</keyword>
<keyword evidence="6" id="KW-1133">Transmembrane helix</keyword>
<keyword evidence="7" id="KW-0333">Golgi apparatus</keyword>
<keyword evidence="4" id="KW-0812">Transmembrane</keyword>
<gene>
    <name evidence="10" type="ORF">NDU88_002466</name>
</gene>
<accession>A0AAV7LPD5</accession>
<keyword evidence="11" id="KW-1185">Reference proteome</keyword>
<evidence type="ECO:0000256" key="7">
    <source>
        <dbReference type="ARBA" id="ARBA00023034"/>
    </source>
</evidence>
<dbReference type="GO" id="GO:0009247">
    <property type="term" value="P:glycolipid biosynthetic process"/>
    <property type="evidence" value="ECO:0007669"/>
    <property type="project" value="InterPro"/>
</dbReference>
<keyword evidence="8" id="KW-0472">Membrane</keyword>
<dbReference type="Proteomes" id="UP001066276">
    <property type="component" value="Chromosome 11"/>
</dbReference>
<dbReference type="AlphaFoldDB" id="A0AAV7LPD5"/>
<keyword evidence="3" id="KW-0808">Transferase</keyword>
<name>A0AAV7LPD5_PLEWA</name>
<evidence type="ECO:0000313" key="10">
    <source>
        <dbReference type="EMBL" id="KAJ1089315.1"/>
    </source>
</evidence>
<evidence type="ECO:0000256" key="9">
    <source>
        <dbReference type="ARBA" id="ARBA00023180"/>
    </source>
</evidence>
<dbReference type="PANTHER" id="PTHR14647">
    <property type="entry name" value="GALACTOSE-3-O-SULFOTRANSFERASE"/>
    <property type="match status" value="1"/>
</dbReference>
<dbReference type="GO" id="GO:0000139">
    <property type="term" value="C:Golgi membrane"/>
    <property type="evidence" value="ECO:0007669"/>
    <property type="project" value="UniProtKB-SubCell"/>
</dbReference>
<dbReference type="Gene3D" id="3.40.50.300">
    <property type="entry name" value="P-loop containing nucleotide triphosphate hydrolases"/>
    <property type="match status" value="1"/>
</dbReference>
<protein>
    <recommendedName>
        <fullName evidence="12">Galactose-3-O-sulfotransferase 2</fullName>
    </recommendedName>
</protein>
<evidence type="ECO:0000256" key="4">
    <source>
        <dbReference type="ARBA" id="ARBA00022692"/>
    </source>
</evidence>
<organism evidence="10 11">
    <name type="scientific">Pleurodeles waltl</name>
    <name type="common">Iberian ribbed newt</name>
    <dbReference type="NCBI Taxonomy" id="8319"/>
    <lineage>
        <taxon>Eukaryota</taxon>
        <taxon>Metazoa</taxon>
        <taxon>Chordata</taxon>
        <taxon>Craniata</taxon>
        <taxon>Vertebrata</taxon>
        <taxon>Euteleostomi</taxon>
        <taxon>Amphibia</taxon>
        <taxon>Batrachia</taxon>
        <taxon>Caudata</taxon>
        <taxon>Salamandroidea</taxon>
        <taxon>Salamandridae</taxon>
        <taxon>Pleurodelinae</taxon>
        <taxon>Pleurodeles</taxon>
    </lineage>
</organism>